<evidence type="ECO:0000313" key="1">
    <source>
        <dbReference type="EMBL" id="KAI0298366.1"/>
    </source>
</evidence>
<sequence>MANLASPSALGTFDNVDAVRAAYPMTMVEEKIGDLRELISKTPPGNSNHNTHIKDLVDWHKTKFSHTNDITDLEEVIKCRRVLLASVDTSHLHGFLPVRSLGFDLYMAFKCSNKMEYLDESITVLRGFLEMQCAQPFLFGLIEQLLASLFERLKLLGRTQDLDEIIKLFPLGVNNKFEKVSNRFAFSDVPGPAQRN</sequence>
<protein>
    <submittedName>
        <fullName evidence="1">Uncharacterized protein</fullName>
    </submittedName>
</protein>
<evidence type="ECO:0000313" key="2">
    <source>
        <dbReference type="Proteomes" id="UP001203297"/>
    </source>
</evidence>
<gene>
    <name evidence="1" type="ORF">B0F90DRAFT_1918412</name>
</gene>
<accession>A0AAD4M1D7</accession>
<proteinExistence type="predicted"/>
<keyword evidence="2" id="KW-1185">Reference proteome</keyword>
<dbReference type="EMBL" id="WTXG01000029">
    <property type="protein sequence ID" value="KAI0298366.1"/>
    <property type="molecule type" value="Genomic_DNA"/>
</dbReference>
<comment type="caution">
    <text evidence="1">The sequence shown here is derived from an EMBL/GenBank/DDBJ whole genome shotgun (WGS) entry which is preliminary data.</text>
</comment>
<dbReference type="AlphaFoldDB" id="A0AAD4M1D7"/>
<dbReference type="Proteomes" id="UP001203297">
    <property type="component" value="Unassembled WGS sequence"/>
</dbReference>
<organism evidence="1 2">
    <name type="scientific">Multifurca ochricompacta</name>
    <dbReference type="NCBI Taxonomy" id="376703"/>
    <lineage>
        <taxon>Eukaryota</taxon>
        <taxon>Fungi</taxon>
        <taxon>Dikarya</taxon>
        <taxon>Basidiomycota</taxon>
        <taxon>Agaricomycotina</taxon>
        <taxon>Agaricomycetes</taxon>
        <taxon>Russulales</taxon>
        <taxon>Russulaceae</taxon>
        <taxon>Multifurca</taxon>
    </lineage>
</organism>
<name>A0AAD4M1D7_9AGAM</name>
<reference evidence="1" key="1">
    <citation type="journal article" date="2022" name="New Phytol.">
        <title>Evolutionary transition to the ectomycorrhizal habit in the genomes of a hyperdiverse lineage of mushroom-forming fungi.</title>
        <authorList>
            <person name="Looney B."/>
            <person name="Miyauchi S."/>
            <person name="Morin E."/>
            <person name="Drula E."/>
            <person name="Courty P.E."/>
            <person name="Kohler A."/>
            <person name="Kuo A."/>
            <person name="LaButti K."/>
            <person name="Pangilinan J."/>
            <person name="Lipzen A."/>
            <person name="Riley R."/>
            <person name="Andreopoulos W."/>
            <person name="He G."/>
            <person name="Johnson J."/>
            <person name="Nolan M."/>
            <person name="Tritt A."/>
            <person name="Barry K.W."/>
            <person name="Grigoriev I.V."/>
            <person name="Nagy L.G."/>
            <person name="Hibbett D."/>
            <person name="Henrissat B."/>
            <person name="Matheny P.B."/>
            <person name="Labbe J."/>
            <person name="Martin F.M."/>
        </authorList>
    </citation>
    <scope>NUCLEOTIDE SEQUENCE</scope>
    <source>
        <strain evidence="1">BPL690</strain>
    </source>
</reference>